<protein>
    <submittedName>
        <fullName evidence="1">Uncharacterized protein</fullName>
    </submittedName>
</protein>
<reference evidence="1" key="1">
    <citation type="submission" date="2021-05" db="EMBL/GenBank/DDBJ databases">
        <authorList>
            <person name="Alioto T."/>
            <person name="Alioto T."/>
            <person name="Gomez Garrido J."/>
        </authorList>
    </citation>
    <scope>NUCLEOTIDE SEQUENCE</scope>
</reference>
<accession>A0A8D8Z0T1</accession>
<organism evidence="1">
    <name type="scientific">Cacopsylla melanoneura</name>
    <dbReference type="NCBI Taxonomy" id="428564"/>
    <lineage>
        <taxon>Eukaryota</taxon>
        <taxon>Metazoa</taxon>
        <taxon>Ecdysozoa</taxon>
        <taxon>Arthropoda</taxon>
        <taxon>Hexapoda</taxon>
        <taxon>Insecta</taxon>
        <taxon>Pterygota</taxon>
        <taxon>Neoptera</taxon>
        <taxon>Paraneoptera</taxon>
        <taxon>Hemiptera</taxon>
        <taxon>Sternorrhyncha</taxon>
        <taxon>Psylloidea</taxon>
        <taxon>Psyllidae</taxon>
        <taxon>Psyllinae</taxon>
        <taxon>Cacopsylla</taxon>
    </lineage>
</organism>
<dbReference type="EMBL" id="HBUF01409599">
    <property type="protein sequence ID" value="CAG6738785.1"/>
    <property type="molecule type" value="Transcribed_RNA"/>
</dbReference>
<dbReference type="AlphaFoldDB" id="A0A8D8Z0T1"/>
<name>A0A8D8Z0T1_9HEMI</name>
<evidence type="ECO:0000313" key="1">
    <source>
        <dbReference type="EMBL" id="CAG6738785.1"/>
    </source>
</evidence>
<sequence length="113" mass="13564">MFIRWNVFARMCFSVIHRNISVIHRNISTVQQGSDSVKFVLHGRRLLWIIHFEQFFVRNFGACVRNCFTEISNPLRNWSLGYVSYYSLRNWSLRYTSHTTCCWFIASWFLTVA</sequence>
<proteinExistence type="predicted"/>